<reference evidence="9" key="1">
    <citation type="submission" date="2019-08" db="EMBL/GenBank/DDBJ databases">
        <authorList>
            <person name="Kucharzyk K."/>
            <person name="Murdoch R.W."/>
            <person name="Higgins S."/>
            <person name="Loffler F."/>
        </authorList>
    </citation>
    <scope>NUCLEOTIDE SEQUENCE</scope>
</reference>
<dbReference type="CDD" id="cd00268">
    <property type="entry name" value="DEADc"/>
    <property type="match status" value="1"/>
</dbReference>
<dbReference type="InterPro" id="IPR027417">
    <property type="entry name" value="P-loop_NTPase"/>
</dbReference>
<dbReference type="EMBL" id="VSSQ01000101">
    <property type="protein sequence ID" value="MPL76848.1"/>
    <property type="molecule type" value="Genomic_DNA"/>
</dbReference>
<dbReference type="PROSITE" id="PS51192">
    <property type="entry name" value="HELICASE_ATP_BIND_1"/>
    <property type="match status" value="1"/>
</dbReference>
<evidence type="ECO:0000259" key="8">
    <source>
        <dbReference type="PROSITE" id="PS51195"/>
    </source>
</evidence>
<name>A0A644UCX4_9ZZZZ</name>
<dbReference type="PROSITE" id="PS51195">
    <property type="entry name" value="Q_MOTIF"/>
    <property type="match status" value="1"/>
</dbReference>
<dbReference type="SUPFAM" id="SSF52540">
    <property type="entry name" value="P-loop containing nucleoside triphosphate hydrolases"/>
    <property type="match status" value="1"/>
</dbReference>
<dbReference type="SMART" id="SM00487">
    <property type="entry name" value="DEXDc"/>
    <property type="match status" value="1"/>
</dbReference>
<dbReference type="GO" id="GO:0003724">
    <property type="term" value="F:RNA helicase activity"/>
    <property type="evidence" value="ECO:0007669"/>
    <property type="project" value="UniProtKB-EC"/>
</dbReference>
<gene>
    <name evidence="9" type="primary">deaD_10</name>
    <name evidence="9" type="ORF">SDC9_22699</name>
</gene>
<dbReference type="CDD" id="cd18787">
    <property type="entry name" value="SF2_C_DEAD"/>
    <property type="match status" value="1"/>
</dbReference>
<dbReference type="Pfam" id="PF03880">
    <property type="entry name" value="DbpA"/>
    <property type="match status" value="1"/>
</dbReference>
<dbReference type="PROSITE" id="PS51194">
    <property type="entry name" value="HELICASE_CTER"/>
    <property type="match status" value="1"/>
</dbReference>
<dbReference type="InterPro" id="IPR011545">
    <property type="entry name" value="DEAD/DEAH_box_helicase_dom"/>
</dbReference>
<sequence>MTFKELGMSPEILKAIEELGFDNPMPVQAETLPVLLNDDVDLVALAQTGTGKTAAFGLPMIQKMNYTNKDTEVLVLCPTRELCIQISKDCKNYSKYIQECTILPVYGGASIDVQIRTLKKGVKMIVATPGRMNDLINRGKVDISKLKYIILDEADEMLNMGFKEDLDNILAQTPNTKHTLLFSATMPREVEAISKDYMKDPVRIQIGSRNQGADSVSHVYYLVHAKDRYLALKRIADYYPDIYSIVFCRTKLETQEVADMLIRDGYNADSLHGDLSQAQRDHVMNRFRLKNVQMLVATDVAARGLDVNNLTHVINYNLPDELEQYVHRSGRTGRADKTGISIAIINLREKYKIKDIERQIKKEFTKAEIPTGKEVCKKQLFNMIDKVEHVDVNYPEIETFLPDIMKKLEWMDKEELIRKFVSLEFNRFLEYYVGAPDLNVDESRERTKQEKGKRDTKTNKSGNFTRLFITLGHKDKIVPQRLIGMINDYTHERHIEIGKIDILDTFSYVDVEESKAQAVIDAFEDKFVKGRPIAVEIAESKGSSSRGRSSERRSSSDGRRRDGGGDRRSSSKKSDDRRSNDRNSSDRRSSDRKKDSSRRDSDRKRYR</sequence>
<feature type="compositionally biased region" description="Basic and acidic residues" evidence="5">
    <location>
        <begin position="548"/>
        <end position="607"/>
    </location>
</feature>
<comment type="caution">
    <text evidence="9">The sequence shown here is derived from an EMBL/GenBank/DDBJ whole genome shotgun (WGS) entry which is preliminary data.</text>
</comment>
<dbReference type="PROSITE" id="PS00039">
    <property type="entry name" value="DEAD_ATP_HELICASE"/>
    <property type="match status" value="1"/>
</dbReference>
<evidence type="ECO:0000256" key="1">
    <source>
        <dbReference type="ARBA" id="ARBA00022741"/>
    </source>
</evidence>
<evidence type="ECO:0000259" key="7">
    <source>
        <dbReference type="PROSITE" id="PS51194"/>
    </source>
</evidence>
<keyword evidence="3 9" id="KW-0347">Helicase</keyword>
<dbReference type="InterPro" id="IPR012677">
    <property type="entry name" value="Nucleotide-bd_a/b_plait_sf"/>
</dbReference>
<evidence type="ECO:0000259" key="6">
    <source>
        <dbReference type="PROSITE" id="PS51192"/>
    </source>
</evidence>
<dbReference type="InterPro" id="IPR001650">
    <property type="entry name" value="Helicase_C-like"/>
</dbReference>
<dbReference type="GO" id="GO:0016787">
    <property type="term" value="F:hydrolase activity"/>
    <property type="evidence" value="ECO:0007669"/>
    <property type="project" value="UniProtKB-KW"/>
</dbReference>
<evidence type="ECO:0000256" key="5">
    <source>
        <dbReference type="SAM" id="MobiDB-lite"/>
    </source>
</evidence>
<dbReference type="InterPro" id="IPR014001">
    <property type="entry name" value="Helicase_ATP-bd"/>
</dbReference>
<organism evidence="9">
    <name type="scientific">bioreactor metagenome</name>
    <dbReference type="NCBI Taxonomy" id="1076179"/>
    <lineage>
        <taxon>unclassified sequences</taxon>
        <taxon>metagenomes</taxon>
        <taxon>ecological metagenomes</taxon>
    </lineage>
</organism>
<evidence type="ECO:0000256" key="2">
    <source>
        <dbReference type="ARBA" id="ARBA00022801"/>
    </source>
</evidence>
<dbReference type="InterPro" id="IPR014014">
    <property type="entry name" value="RNA_helicase_DEAD_Q_motif"/>
</dbReference>
<accession>A0A644UCX4</accession>
<protein>
    <submittedName>
        <fullName evidence="9">ATP-dependent RNA helicase DeaD</fullName>
        <ecNumber evidence="9">3.6.4.13</ecNumber>
    </submittedName>
</protein>
<dbReference type="GO" id="GO:0003676">
    <property type="term" value="F:nucleic acid binding"/>
    <property type="evidence" value="ECO:0007669"/>
    <property type="project" value="InterPro"/>
</dbReference>
<feature type="domain" description="Helicase C-terminal" evidence="7">
    <location>
        <begin position="234"/>
        <end position="384"/>
    </location>
</feature>
<keyword evidence="4" id="KW-0067">ATP-binding</keyword>
<dbReference type="InterPro" id="IPR000629">
    <property type="entry name" value="RNA-helicase_DEAD-box_CS"/>
</dbReference>
<dbReference type="InterPro" id="IPR044742">
    <property type="entry name" value="DEAD/DEAH_RhlB"/>
</dbReference>
<dbReference type="Pfam" id="PF00271">
    <property type="entry name" value="Helicase_C"/>
    <property type="match status" value="1"/>
</dbReference>
<dbReference type="GO" id="GO:0005829">
    <property type="term" value="C:cytosol"/>
    <property type="evidence" value="ECO:0007669"/>
    <property type="project" value="TreeGrafter"/>
</dbReference>
<dbReference type="Gene3D" id="3.40.50.300">
    <property type="entry name" value="P-loop containing nucleotide triphosphate hydrolases"/>
    <property type="match status" value="2"/>
</dbReference>
<dbReference type="PANTHER" id="PTHR47959:SF13">
    <property type="entry name" value="ATP-DEPENDENT RNA HELICASE RHLE"/>
    <property type="match status" value="1"/>
</dbReference>
<keyword evidence="1" id="KW-0547">Nucleotide-binding</keyword>
<dbReference type="EC" id="3.6.4.13" evidence="9"/>
<feature type="domain" description="DEAD-box RNA helicase Q" evidence="8">
    <location>
        <begin position="1"/>
        <end position="29"/>
    </location>
</feature>
<feature type="region of interest" description="Disordered" evidence="5">
    <location>
        <begin position="538"/>
        <end position="607"/>
    </location>
</feature>
<evidence type="ECO:0000313" key="9">
    <source>
        <dbReference type="EMBL" id="MPL76848.1"/>
    </source>
</evidence>
<evidence type="ECO:0000256" key="3">
    <source>
        <dbReference type="ARBA" id="ARBA00022806"/>
    </source>
</evidence>
<dbReference type="AlphaFoldDB" id="A0A644UCX4"/>
<feature type="domain" description="Helicase ATP-binding" evidence="6">
    <location>
        <begin position="33"/>
        <end position="204"/>
    </location>
</feature>
<dbReference type="Pfam" id="PF00270">
    <property type="entry name" value="DEAD"/>
    <property type="match status" value="1"/>
</dbReference>
<dbReference type="GO" id="GO:0005524">
    <property type="term" value="F:ATP binding"/>
    <property type="evidence" value="ECO:0007669"/>
    <property type="project" value="UniProtKB-KW"/>
</dbReference>
<proteinExistence type="predicted"/>
<dbReference type="PANTHER" id="PTHR47959">
    <property type="entry name" value="ATP-DEPENDENT RNA HELICASE RHLE-RELATED"/>
    <property type="match status" value="1"/>
</dbReference>
<keyword evidence="2 9" id="KW-0378">Hydrolase</keyword>
<dbReference type="InterPro" id="IPR050079">
    <property type="entry name" value="DEAD_box_RNA_helicase"/>
</dbReference>
<dbReference type="SMART" id="SM00490">
    <property type="entry name" value="HELICc"/>
    <property type="match status" value="1"/>
</dbReference>
<dbReference type="InterPro" id="IPR005580">
    <property type="entry name" value="DbpA/CsdA_RNA-bd_dom"/>
</dbReference>
<dbReference type="CDD" id="cd12252">
    <property type="entry name" value="RRM_DbpA"/>
    <property type="match status" value="1"/>
</dbReference>
<dbReference type="Gene3D" id="3.30.70.330">
    <property type="match status" value="1"/>
</dbReference>
<evidence type="ECO:0000256" key="4">
    <source>
        <dbReference type="ARBA" id="ARBA00022840"/>
    </source>
</evidence>